<dbReference type="SMART" id="SM00558">
    <property type="entry name" value="JmjC"/>
    <property type="match status" value="1"/>
</dbReference>
<dbReference type="PROSITE" id="PS51184">
    <property type="entry name" value="JMJC"/>
    <property type="match status" value="1"/>
</dbReference>
<keyword evidence="9" id="KW-1185">Reference proteome</keyword>
<dbReference type="GO" id="GO:0051864">
    <property type="term" value="F:histone H3K36 demethylase activity"/>
    <property type="evidence" value="ECO:0007669"/>
    <property type="project" value="TreeGrafter"/>
</dbReference>
<comment type="cofactor">
    <cofactor evidence="1">
        <name>Fe(2+)</name>
        <dbReference type="ChEBI" id="CHEBI:29033"/>
    </cofactor>
</comment>
<dbReference type="SUPFAM" id="SSF51197">
    <property type="entry name" value="Clavaminate synthase-like"/>
    <property type="match status" value="1"/>
</dbReference>
<dbReference type="PANTHER" id="PTHR12461">
    <property type="entry name" value="HYPOXIA-INDUCIBLE FACTOR 1 ALPHA INHIBITOR-RELATED"/>
    <property type="match status" value="1"/>
</dbReference>
<dbReference type="GO" id="GO:0046872">
    <property type="term" value="F:metal ion binding"/>
    <property type="evidence" value="ECO:0007669"/>
    <property type="project" value="UniProtKB-KW"/>
</dbReference>
<sequence length="404" mass="46565">MSVNLKDLLIKQLFGLINAPLEIKKDSSLNCHVLQTLEKCLKFCLNPHEDSNDIIFAIKFVLNYLYDELNTGHWSKVPIETRQNYTIASFVEALLLLQLSNKIDTDLLQQCLKSVDMGLLLGAPINNNEELLTETAKIIREQLVEEPVVINQANTDKECIVNIIAENKIEELEVPSLETFISKFFNPQLPLKLKGCMTHWPATTKWQDLNYLLKIAGNRTVPIELGSRYTDEDWGQKLMTLRDFIKEHYLSEHGNIGYLAQHNLFDQISELKEDIRVPEYCCCSLNYEESTEPDINAWLGPKGTVSPLHQDPKNNILAQVYGYKQLILFSPEDTPYLYPHEDTLLSNTAQIDPINPDYEKFPKFKLAKMYKCVLGPGEMLFLPVKWWHHVTALTKSFSVSFWWQ</sequence>
<dbReference type="EMBL" id="OU892286">
    <property type="protein sequence ID" value="CAG9761720.1"/>
    <property type="molecule type" value="Genomic_DNA"/>
</dbReference>
<keyword evidence="3" id="KW-0479">Metal-binding</keyword>
<evidence type="ECO:0000256" key="5">
    <source>
        <dbReference type="ARBA" id="ARBA00023004"/>
    </source>
</evidence>
<keyword evidence="4" id="KW-0560">Oxidoreductase</keyword>
<dbReference type="AlphaFoldDB" id="A0A9N9MBY7"/>
<accession>A0A9N9MBY7</accession>
<dbReference type="Pfam" id="PF13621">
    <property type="entry name" value="Cupin_8"/>
    <property type="match status" value="1"/>
</dbReference>
<name>A0A9N9MBY7_9CUCU</name>
<organism evidence="8 9">
    <name type="scientific">Ceutorhynchus assimilis</name>
    <name type="common">cabbage seed weevil</name>
    <dbReference type="NCBI Taxonomy" id="467358"/>
    <lineage>
        <taxon>Eukaryota</taxon>
        <taxon>Metazoa</taxon>
        <taxon>Ecdysozoa</taxon>
        <taxon>Arthropoda</taxon>
        <taxon>Hexapoda</taxon>
        <taxon>Insecta</taxon>
        <taxon>Pterygota</taxon>
        <taxon>Neoptera</taxon>
        <taxon>Endopterygota</taxon>
        <taxon>Coleoptera</taxon>
        <taxon>Polyphaga</taxon>
        <taxon>Cucujiformia</taxon>
        <taxon>Curculionidae</taxon>
        <taxon>Ceutorhynchinae</taxon>
        <taxon>Ceutorhynchus</taxon>
    </lineage>
</organism>
<evidence type="ECO:0000313" key="8">
    <source>
        <dbReference type="EMBL" id="CAG9761720.1"/>
    </source>
</evidence>
<evidence type="ECO:0000256" key="4">
    <source>
        <dbReference type="ARBA" id="ARBA00023002"/>
    </source>
</evidence>
<evidence type="ECO:0000256" key="6">
    <source>
        <dbReference type="ARBA" id="ARBA00023242"/>
    </source>
</evidence>
<evidence type="ECO:0000256" key="3">
    <source>
        <dbReference type="ARBA" id="ARBA00022723"/>
    </source>
</evidence>
<dbReference type="PANTHER" id="PTHR12461:SF106">
    <property type="entry name" value="BIFUNCTIONAL PEPTIDASE AND ARGINYL-HYDROXYLASE JMJD5"/>
    <property type="match status" value="1"/>
</dbReference>
<dbReference type="Gene3D" id="2.60.120.650">
    <property type="entry name" value="Cupin"/>
    <property type="match status" value="1"/>
</dbReference>
<proteinExistence type="predicted"/>
<evidence type="ECO:0000256" key="2">
    <source>
        <dbReference type="ARBA" id="ARBA00004123"/>
    </source>
</evidence>
<keyword evidence="5" id="KW-0408">Iron</keyword>
<dbReference type="OrthoDB" id="47172at2759"/>
<comment type="subcellular location">
    <subcellularLocation>
        <location evidence="2">Nucleus</location>
    </subcellularLocation>
</comment>
<dbReference type="InterPro" id="IPR041667">
    <property type="entry name" value="Cupin_8"/>
</dbReference>
<keyword evidence="6" id="KW-0539">Nucleus</keyword>
<evidence type="ECO:0000313" key="9">
    <source>
        <dbReference type="Proteomes" id="UP001152799"/>
    </source>
</evidence>
<reference evidence="8" key="1">
    <citation type="submission" date="2022-01" db="EMBL/GenBank/DDBJ databases">
        <authorList>
            <person name="King R."/>
        </authorList>
    </citation>
    <scope>NUCLEOTIDE SEQUENCE</scope>
</reference>
<feature type="domain" description="JmjC" evidence="7">
    <location>
        <begin position="266"/>
        <end position="404"/>
    </location>
</feature>
<dbReference type="InterPro" id="IPR003347">
    <property type="entry name" value="JmjC_dom"/>
</dbReference>
<protein>
    <recommendedName>
        <fullName evidence="7">JmjC domain-containing protein</fullName>
    </recommendedName>
</protein>
<evidence type="ECO:0000256" key="1">
    <source>
        <dbReference type="ARBA" id="ARBA00001954"/>
    </source>
</evidence>
<dbReference type="GO" id="GO:0005634">
    <property type="term" value="C:nucleus"/>
    <property type="evidence" value="ECO:0007669"/>
    <property type="project" value="UniProtKB-SubCell"/>
</dbReference>
<gene>
    <name evidence="8" type="ORF">CEUTPL_LOCUS2414</name>
</gene>
<dbReference type="Proteomes" id="UP001152799">
    <property type="component" value="Chromosome 10"/>
</dbReference>
<evidence type="ECO:0000259" key="7">
    <source>
        <dbReference type="PROSITE" id="PS51184"/>
    </source>
</evidence>